<protein>
    <recommendedName>
        <fullName evidence="1">Ferric siderophore reductase C-terminal domain-containing protein</fullName>
    </recommendedName>
</protein>
<reference evidence="2 3" key="1">
    <citation type="submission" date="2023-04" db="EMBL/GenBank/DDBJ databases">
        <title>Forest soil microbial communities from Buena Vista Peninsula, Colon Province, Panama.</title>
        <authorList>
            <person name="Bouskill N."/>
        </authorList>
    </citation>
    <scope>NUCLEOTIDE SEQUENCE [LARGE SCALE GENOMIC DNA]</scope>
    <source>
        <strain evidence="2 3">AC80</strain>
    </source>
</reference>
<comment type="caution">
    <text evidence="2">The sequence shown here is derived from an EMBL/GenBank/DDBJ whole genome shotgun (WGS) entry which is preliminary data.</text>
</comment>
<dbReference type="InterPro" id="IPR024726">
    <property type="entry name" value="FhuF_C"/>
</dbReference>
<keyword evidence="3" id="KW-1185">Reference proteome</keyword>
<dbReference type="Pfam" id="PF11575">
    <property type="entry name" value="FhuF_C"/>
    <property type="match status" value="1"/>
</dbReference>
<organism evidence="2 3">
    <name type="scientific">Mycolicibacterium frederiksbergense</name>
    <dbReference type="NCBI Taxonomy" id="117567"/>
    <lineage>
        <taxon>Bacteria</taxon>
        <taxon>Bacillati</taxon>
        <taxon>Actinomycetota</taxon>
        <taxon>Actinomycetes</taxon>
        <taxon>Mycobacteriales</taxon>
        <taxon>Mycobacteriaceae</taxon>
        <taxon>Mycolicibacterium</taxon>
    </lineage>
</organism>
<sequence>MNIGAQLDEISSYGGFFGIVVGGDPAQWVPVQRCYDDGCADLVGATAARSNTTDLRIGASLVQFSHASRLWSPLLACALQFGVLPDLTDLQRHASRTELRLPVPLGAPVDSGRPMVEQLYRRVITEHLEPLAAGLRVKMAPRLLYGNAAAALAAAAAELARARPELHDDVLGVTESLLATGELAGTGDLTGWAFRRRSCCLYYRVPGGSKCNDCALSRPRG</sequence>
<proteinExistence type="predicted"/>
<name>A0ABT6L069_9MYCO</name>
<feature type="domain" description="Ferric siderophore reductase C-terminal" evidence="1">
    <location>
        <begin position="196"/>
        <end position="216"/>
    </location>
</feature>
<evidence type="ECO:0000313" key="3">
    <source>
        <dbReference type="Proteomes" id="UP001160130"/>
    </source>
</evidence>
<dbReference type="EMBL" id="JARXVE010000004">
    <property type="protein sequence ID" value="MDH6196335.1"/>
    <property type="molecule type" value="Genomic_DNA"/>
</dbReference>
<gene>
    <name evidence="2" type="ORF">M2272_002978</name>
</gene>
<accession>A0ABT6L069</accession>
<evidence type="ECO:0000313" key="2">
    <source>
        <dbReference type="EMBL" id="MDH6196335.1"/>
    </source>
</evidence>
<dbReference type="RefSeq" id="WP_280832957.1">
    <property type="nucleotide sequence ID" value="NZ_JARXVE010000004.1"/>
</dbReference>
<dbReference type="Proteomes" id="UP001160130">
    <property type="component" value="Unassembled WGS sequence"/>
</dbReference>
<evidence type="ECO:0000259" key="1">
    <source>
        <dbReference type="Pfam" id="PF11575"/>
    </source>
</evidence>